<feature type="compositionally biased region" description="Polar residues" evidence="6">
    <location>
        <begin position="32"/>
        <end position="44"/>
    </location>
</feature>
<dbReference type="PROSITE" id="PS50011">
    <property type="entry name" value="PROTEIN_KINASE_DOM"/>
    <property type="match status" value="1"/>
</dbReference>
<reference evidence="9" key="1">
    <citation type="journal article" date="2023" name="Commun. Biol.">
        <title>Genome analysis of Parmales, the sister group of diatoms, reveals the evolutionary specialization of diatoms from phago-mixotrophs to photoautotrophs.</title>
        <authorList>
            <person name="Ban H."/>
            <person name="Sato S."/>
            <person name="Yoshikawa S."/>
            <person name="Yamada K."/>
            <person name="Nakamura Y."/>
            <person name="Ichinomiya M."/>
            <person name="Sato N."/>
            <person name="Blanc-Mathieu R."/>
            <person name="Endo H."/>
            <person name="Kuwata A."/>
            <person name="Ogata H."/>
        </authorList>
    </citation>
    <scope>NUCLEOTIDE SEQUENCE [LARGE SCALE GENOMIC DNA]</scope>
    <source>
        <strain evidence="9">NIES 3699</strain>
    </source>
</reference>
<proteinExistence type="predicted"/>
<organism evidence="8 9">
    <name type="scientific">Triparma verrucosa</name>
    <dbReference type="NCBI Taxonomy" id="1606542"/>
    <lineage>
        <taxon>Eukaryota</taxon>
        <taxon>Sar</taxon>
        <taxon>Stramenopiles</taxon>
        <taxon>Ochrophyta</taxon>
        <taxon>Bolidophyceae</taxon>
        <taxon>Parmales</taxon>
        <taxon>Triparmaceae</taxon>
        <taxon>Triparma</taxon>
    </lineage>
</organism>
<dbReference type="Gene3D" id="1.10.510.10">
    <property type="entry name" value="Transferase(Phosphotransferase) domain 1"/>
    <property type="match status" value="1"/>
</dbReference>
<keyword evidence="3" id="KW-0547">Nucleotide-binding</keyword>
<evidence type="ECO:0000259" key="7">
    <source>
        <dbReference type="PROSITE" id="PS50011"/>
    </source>
</evidence>
<dbReference type="SUPFAM" id="SSF56112">
    <property type="entry name" value="Protein kinase-like (PK-like)"/>
    <property type="match status" value="1"/>
</dbReference>
<dbReference type="GO" id="GO:0004674">
    <property type="term" value="F:protein serine/threonine kinase activity"/>
    <property type="evidence" value="ECO:0007669"/>
    <property type="project" value="UniProtKB-KW"/>
</dbReference>
<keyword evidence="1" id="KW-0723">Serine/threonine-protein kinase</keyword>
<evidence type="ECO:0000256" key="5">
    <source>
        <dbReference type="ARBA" id="ARBA00022840"/>
    </source>
</evidence>
<comment type="caution">
    <text evidence="8">The sequence shown here is derived from an EMBL/GenBank/DDBJ whole genome shotgun (WGS) entry which is preliminary data.</text>
</comment>
<evidence type="ECO:0000256" key="1">
    <source>
        <dbReference type="ARBA" id="ARBA00022527"/>
    </source>
</evidence>
<feature type="region of interest" description="Disordered" evidence="6">
    <location>
        <begin position="1"/>
        <end position="57"/>
    </location>
</feature>
<dbReference type="SMART" id="SM00220">
    <property type="entry name" value="S_TKc"/>
    <property type="match status" value="1"/>
</dbReference>
<keyword evidence="5" id="KW-0067">ATP-binding</keyword>
<dbReference type="EMBL" id="BRXX01000171">
    <property type="protein sequence ID" value="GMH95634.1"/>
    <property type="molecule type" value="Genomic_DNA"/>
</dbReference>
<dbReference type="PANTHER" id="PTHR24349">
    <property type="entry name" value="SERINE/THREONINE-PROTEIN KINASE"/>
    <property type="match status" value="1"/>
</dbReference>
<sequence length="363" mass="39878">MFKSSKKPTGNVVPKPTPELVLPTVEKPLKPQPQSKAPSKTTKLPSIAKGGNEEGKGRPAYLLHRDLVIGRGSYGQVCIASREAPANSKSGKRRKFASKCVTLKPEPKYIAKLQEEVCVLKELRGHPFIIQLYDVLCISSELFIITELGRGGDLFHLLTTHPKHGVTEAYAAKSISQMLSAVTYMHEKNIAHRDLKLENWVLMSPNAWSDLKLIDFGLSTHFERTSQGTKLMSRVVGSSYYVSPQVLKRSYTEACDLWSLGVIAYMLLSGAPPFFGASDTLIKQAIVNGTYTFPTSLFKDVSEEAKGFVCSLLSYAPEYRLTARQALNHPWLLAAAPKTVSYSTSQSATLSNNDTEGSTSMSS</sequence>
<evidence type="ECO:0000313" key="9">
    <source>
        <dbReference type="Proteomes" id="UP001165160"/>
    </source>
</evidence>
<dbReference type="InterPro" id="IPR000719">
    <property type="entry name" value="Prot_kinase_dom"/>
</dbReference>
<evidence type="ECO:0000256" key="4">
    <source>
        <dbReference type="ARBA" id="ARBA00022777"/>
    </source>
</evidence>
<evidence type="ECO:0000256" key="3">
    <source>
        <dbReference type="ARBA" id="ARBA00022741"/>
    </source>
</evidence>
<dbReference type="Pfam" id="PF00069">
    <property type="entry name" value="Pkinase"/>
    <property type="match status" value="1"/>
</dbReference>
<keyword evidence="9" id="KW-1185">Reference proteome</keyword>
<accession>A0A9W7BXY1</accession>
<dbReference type="InterPro" id="IPR050205">
    <property type="entry name" value="CDPK_Ser/Thr_kinases"/>
</dbReference>
<name>A0A9W7BXY1_9STRA</name>
<gene>
    <name evidence="8" type="ORF">TrVE_jg13877</name>
</gene>
<evidence type="ECO:0000256" key="6">
    <source>
        <dbReference type="SAM" id="MobiDB-lite"/>
    </source>
</evidence>
<dbReference type="AlphaFoldDB" id="A0A9W7BXY1"/>
<protein>
    <recommendedName>
        <fullName evidence="7">Protein kinase domain-containing protein</fullName>
    </recommendedName>
</protein>
<dbReference type="GO" id="GO:0005524">
    <property type="term" value="F:ATP binding"/>
    <property type="evidence" value="ECO:0007669"/>
    <property type="project" value="UniProtKB-KW"/>
</dbReference>
<dbReference type="InterPro" id="IPR011009">
    <property type="entry name" value="Kinase-like_dom_sf"/>
</dbReference>
<feature type="domain" description="Protein kinase" evidence="7">
    <location>
        <begin position="63"/>
        <end position="332"/>
    </location>
</feature>
<dbReference type="Proteomes" id="UP001165160">
    <property type="component" value="Unassembled WGS sequence"/>
</dbReference>
<keyword evidence="4" id="KW-0418">Kinase</keyword>
<keyword evidence="2" id="KW-0808">Transferase</keyword>
<evidence type="ECO:0000256" key="2">
    <source>
        <dbReference type="ARBA" id="ARBA00022679"/>
    </source>
</evidence>
<evidence type="ECO:0000313" key="8">
    <source>
        <dbReference type="EMBL" id="GMH95634.1"/>
    </source>
</evidence>